<dbReference type="InterPro" id="IPR003439">
    <property type="entry name" value="ABC_transporter-like_ATP-bd"/>
</dbReference>
<dbReference type="AlphaFoldDB" id="A0A090YAU1"/>
<comment type="similarity">
    <text evidence="1">Belongs to the ABC transporter superfamily.</text>
</comment>
<dbReference type="STRING" id="44252.DJ90_5858"/>
<reference evidence="4 5" key="1">
    <citation type="submission" date="2014-04" db="EMBL/GenBank/DDBJ databases">
        <authorList>
            <person name="Bishop-Lilly K.A."/>
            <person name="Broomall S.M."/>
            <person name="Chain P.S."/>
            <person name="Chertkov O."/>
            <person name="Coyne S.R."/>
            <person name="Daligault H.E."/>
            <person name="Davenport K.W."/>
            <person name="Erkkila T."/>
            <person name="Frey K.G."/>
            <person name="Gibbons H.S."/>
            <person name="Gu W."/>
            <person name="Jaissle J."/>
            <person name="Johnson S.L."/>
            <person name="Koroleva G.I."/>
            <person name="Ladner J.T."/>
            <person name="Lo C.-C."/>
            <person name="Minogue T.D."/>
            <person name="Munk C."/>
            <person name="Palacios G.F."/>
            <person name="Redden C.L."/>
            <person name="Rosenzweig C.N."/>
            <person name="Scholz M.B."/>
            <person name="Teshima H."/>
            <person name="Xu Y."/>
        </authorList>
    </citation>
    <scope>NUCLEOTIDE SEQUENCE [LARGE SCALE GENOMIC DNA]</scope>
    <source>
        <strain evidence="4 5">8244</strain>
    </source>
</reference>
<keyword evidence="2" id="KW-0813">Transport</keyword>
<sequence length="251" mass="28408">MNIIANISVPTRGQILWNHKDIKESSYQYRSQLGYLPQDVGLYAHFTAREFLRYIAALKNLNKNIVEHRIDELAEVVNISNVLSKKCGKLSGGMKRRLGLAGALLNDPKLLILDEPTAGLDPMERIRFRNMISELSVDKIVILSTHIVSDIDRIANQVMMIEEGKIINSASVESIIDSMRGRVWELEVLENEFSQLEKKLKVSGVKHQDNKILMRVISDISPTDNSVSVIPTLEDVYMVFFKEASKEGLEL</sequence>
<name>A0A090YAU1_PAEMA</name>
<evidence type="ECO:0000313" key="4">
    <source>
        <dbReference type="EMBL" id="KFM94947.1"/>
    </source>
</evidence>
<dbReference type="HOGENOM" id="CLU_000604_1_2_9"/>
<dbReference type="EMBL" id="JMQA01000044">
    <property type="protein sequence ID" value="KFM94947.1"/>
    <property type="molecule type" value="Genomic_DNA"/>
</dbReference>
<dbReference type="GO" id="GO:0016887">
    <property type="term" value="F:ATP hydrolysis activity"/>
    <property type="evidence" value="ECO:0007669"/>
    <property type="project" value="InterPro"/>
</dbReference>
<dbReference type="InterPro" id="IPR027417">
    <property type="entry name" value="P-loop_NTPase"/>
</dbReference>
<dbReference type="Pfam" id="PF00005">
    <property type="entry name" value="ABC_tran"/>
    <property type="match status" value="1"/>
</dbReference>
<dbReference type="InterPro" id="IPR017871">
    <property type="entry name" value="ABC_transporter-like_CS"/>
</dbReference>
<keyword evidence="5" id="KW-1185">Reference proteome</keyword>
<evidence type="ECO:0000256" key="1">
    <source>
        <dbReference type="ARBA" id="ARBA00005417"/>
    </source>
</evidence>
<evidence type="ECO:0000313" key="5">
    <source>
        <dbReference type="Proteomes" id="UP000029278"/>
    </source>
</evidence>
<gene>
    <name evidence="4" type="ORF">DJ90_5858</name>
</gene>
<dbReference type="SUPFAM" id="SSF52540">
    <property type="entry name" value="P-loop containing nucleoside triphosphate hydrolases"/>
    <property type="match status" value="1"/>
</dbReference>
<evidence type="ECO:0000259" key="3">
    <source>
        <dbReference type="PROSITE" id="PS50893"/>
    </source>
</evidence>
<dbReference type="PANTHER" id="PTHR43335">
    <property type="entry name" value="ABC TRANSPORTER, ATP-BINDING PROTEIN"/>
    <property type="match status" value="1"/>
</dbReference>
<comment type="caution">
    <text evidence="4">The sequence shown here is derived from an EMBL/GenBank/DDBJ whole genome shotgun (WGS) entry which is preliminary data.</text>
</comment>
<protein>
    <submittedName>
        <fullName evidence="4">ABC transporter family protein</fullName>
    </submittedName>
</protein>
<dbReference type="GO" id="GO:0005524">
    <property type="term" value="F:ATP binding"/>
    <property type="evidence" value="ECO:0007669"/>
    <property type="project" value="InterPro"/>
</dbReference>
<evidence type="ECO:0000256" key="2">
    <source>
        <dbReference type="ARBA" id="ARBA00022448"/>
    </source>
</evidence>
<dbReference type="Proteomes" id="UP000029278">
    <property type="component" value="Unassembled WGS sequence"/>
</dbReference>
<organism evidence="4 5">
    <name type="scientific">Paenibacillus macerans</name>
    <name type="common">Bacillus macerans</name>
    <dbReference type="NCBI Taxonomy" id="44252"/>
    <lineage>
        <taxon>Bacteria</taxon>
        <taxon>Bacillati</taxon>
        <taxon>Bacillota</taxon>
        <taxon>Bacilli</taxon>
        <taxon>Bacillales</taxon>
        <taxon>Paenibacillaceae</taxon>
        <taxon>Paenibacillus</taxon>
    </lineage>
</organism>
<dbReference type="PANTHER" id="PTHR43335:SF2">
    <property type="entry name" value="ABC TRANSPORTER, ATP-BINDING PROTEIN"/>
    <property type="match status" value="1"/>
</dbReference>
<dbReference type="PROSITE" id="PS50893">
    <property type="entry name" value="ABC_TRANSPORTER_2"/>
    <property type="match status" value="1"/>
</dbReference>
<dbReference type="PROSITE" id="PS00211">
    <property type="entry name" value="ABC_TRANSPORTER_1"/>
    <property type="match status" value="1"/>
</dbReference>
<proteinExistence type="inferred from homology"/>
<feature type="domain" description="ABC transporter" evidence="3">
    <location>
        <begin position="1"/>
        <end position="188"/>
    </location>
</feature>
<accession>A0A090YAU1</accession>
<dbReference type="PATRIC" id="fig|44252.3.peg.5331"/>
<dbReference type="Gene3D" id="3.40.50.300">
    <property type="entry name" value="P-loop containing nucleotide triphosphate hydrolases"/>
    <property type="match status" value="1"/>
</dbReference>